<reference evidence="2 3" key="1">
    <citation type="journal article" date="2023" name="Life. Sci Alliance">
        <title>Evolutionary insights into 3D genome organization and epigenetic landscape of Vigna mungo.</title>
        <authorList>
            <person name="Junaid A."/>
            <person name="Singh B."/>
            <person name="Bhatia S."/>
        </authorList>
    </citation>
    <scope>NUCLEOTIDE SEQUENCE [LARGE SCALE GENOMIC DNA]</scope>
    <source>
        <strain evidence="2">Urdbean</strain>
    </source>
</reference>
<organism evidence="2 3">
    <name type="scientific">Vigna mungo</name>
    <name type="common">Black gram</name>
    <name type="synonym">Phaseolus mungo</name>
    <dbReference type="NCBI Taxonomy" id="3915"/>
    <lineage>
        <taxon>Eukaryota</taxon>
        <taxon>Viridiplantae</taxon>
        <taxon>Streptophyta</taxon>
        <taxon>Embryophyta</taxon>
        <taxon>Tracheophyta</taxon>
        <taxon>Spermatophyta</taxon>
        <taxon>Magnoliopsida</taxon>
        <taxon>eudicotyledons</taxon>
        <taxon>Gunneridae</taxon>
        <taxon>Pentapetalae</taxon>
        <taxon>rosids</taxon>
        <taxon>fabids</taxon>
        <taxon>Fabales</taxon>
        <taxon>Fabaceae</taxon>
        <taxon>Papilionoideae</taxon>
        <taxon>50 kb inversion clade</taxon>
        <taxon>NPAAA clade</taxon>
        <taxon>indigoferoid/millettioid clade</taxon>
        <taxon>Phaseoleae</taxon>
        <taxon>Vigna</taxon>
    </lineage>
</organism>
<keyword evidence="1" id="KW-0812">Transmembrane</keyword>
<proteinExistence type="predicted"/>
<evidence type="ECO:0000256" key="1">
    <source>
        <dbReference type="SAM" id="Phobius"/>
    </source>
</evidence>
<protein>
    <submittedName>
        <fullName evidence="2">Uncharacterized protein</fullName>
    </submittedName>
</protein>
<keyword evidence="1" id="KW-1133">Transmembrane helix</keyword>
<accession>A0AAQ3NJK6</accession>
<dbReference type="Proteomes" id="UP001374535">
    <property type="component" value="Chromosome 5"/>
</dbReference>
<feature type="transmembrane region" description="Helical" evidence="1">
    <location>
        <begin position="94"/>
        <end position="116"/>
    </location>
</feature>
<dbReference type="EMBL" id="CP144696">
    <property type="protein sequence ID" value="WVZ09278.1"/>
    <property type="molecule type" value="Genomic_DNA"/>
</dbReference>
<feature type="transmembrane region" description="Helical" evidence="1">
    <location>
        <begin position="57"/>
        <end position="74"/>
    </location>
</feature>
<feature type="non-terminal residue" evidence="2">
    <location>
        <position position="121"/>
    </location>
</feature>
<dbReference type="AlphaFoldDB" id="A0AAQ3NJK6"/>
<evidence type="ECO:0000313" key="3">
    <source>
        <dbReference type="Proteomes" id="UP001374535"/>
    </source>
</evidence>
<sequence>MLHLLQVHGPPHLSHGLHVHCITVPLADHGDNANDTAGLGTRVVEEAEVADGHGFEIFLGLLVLYPIPIAYASVRRLVLPRPLRRFRFQKIPLLLLFLFLFLLLFLSLSHLSLLTFSPKSL</sequence>
<gene>
    <name evidence="2" type="ORF">V8G54_013808</name>
</gene>
<evidence type="ECO:0000313" key="2">
    <source>
        <dbReference type="EMBL" id="WVZ09278.1"/>
    </source>
</evidence>
<keyword evidence="1" id="KW-0472">Membrane</keyword>
<keyword evidence="3" id="KW-1185">Reference proteome</keyword>
<name>A0AAQ3NJK6_VIGMU</name>